<comment type="similarity">
    <text evidence="1">Belongs to the barstar family.</text>
</comment>
<gene>
    <name evidence="3" type="ORF">QJV33_02695</name>
</gene>
<dbReference type="EMBL" id="JASBAN010000001">
    <property type="protein sequence ID" value="MDI2112204.1"/>
    <property type="molecule type" value="Genomic_DNA"/>
</dbReference>
<feature type="domain" description="Barstar (barnase inhibitor)" evidence="2">
    <location>
        <begin position="34"/>
        <end position="104"/>
    </location>
</feature>
<evidence type="ECO:0000313" key="3">
    <source>
        <dbReference type="EMBL" id="MDI2112204.1"/>
    </source>
</evidence>
<comment type="caution">
    <text evidence="3">The sequence shown here is derived from an EMBL/GenBank/DDBJ whole genome shotgun (WGS) entry which is preliminary data.</text>
</comment>
<proteinExistence type="inferred from homology"/>
<dbReference type="SUPFAM" id="SSF52038">
    <property type="entry name" value="Barstar-related"/>
    <property type="match status" value="1"/>
</dbReference>
<dbReference type="Proteomes" id="UP001431775">
    <property type="component" value="Unassembled WGS sequence"/>
</dbReference>
<dbReference type="InterPro" id="IPR035905">
    <property type="entry name" value="Barstar-like_sf"/>
</dbReference>
<dbReference type="Pfam" id="PF01337">
    <property type="entry name" value="Barstar"/>
    <property type="match status" value="1"/>
</dbReference>
<sequence>MIKEYKNLLQTHKSFEEIWQFVLDIKSNDKDSVVLICRGDRMKVWKTFCDEISAVLQFPYYYSGAEGSFDECICDLAWIFEKRIFVFFTNADKILSEESYNFLSYFEKSSIEVPIDSMKYDNEEKHVYYIFQNIDQDFPLFEDKELSDFI</sequence>
<protein>
    <submittedName>
        <fullName evidence="3">Barstar family protein</fullName>
    </submittedName>
</protein>
<evidence type="ECO:0000256" key="1">
    <source>
        <dbReference type="ARBA" id="ARBA00006845"/>
    </source>
</evidence>
<name>A0ABT6Q5M9_9PROT</name>
<reference evidence="3" key="1">
    <citation type="submission" date="2023-05" db="EMBL/GenBank/DDBJ databases">
        <title>Whole genome sequence of Commensalibacter sp.</title>
        <authorList>
            <person name="Charoenyingcharoen P."/>
            <person name="Yukphan P."/>
        </authorList>
    </citation>
    <scope>NUCLEOTIDE SEQUENCE</scope>
    <source>
        <strain evidence="3">TBRC 10068</strain>
    </source>
</reference>
<evidence type="ECO:0000259" key="2">
    <source>
        <dbReference type="Pfam" id="PF01337"/>
    </source>
</evidence>
<dbReference type="InterPro" id="IPR000468">
    <property type="entry name" value="Barstar"/>
</dbReference>
<keyword evidence="4" id="KW-1185">Reference proteome</keyword>
<organism evidence="3 4">
    <name type="scientific">Commensalibacter nepenthis</name>
    <dbReference type="NCBI Taxonomy" id="3043872"/>
    <lineage>
        <taxon>Bacteria</taxon>
        <taxon>Pseudomonadati</taxon>
        <taxon>Pseudomonadota</taxon>
        <taxon>Alphaproteobacteria</taxon>
        <taxon>Acetobacterales</taxon>
        <taxon>Acetobacteraceae</taxon>
    </lineage>
</organism>
<dbReference type="RefSeq" id="WP_281461870.1">
    <property type="nucleotide sequence ID" value="NZ_JASBAN010000001.1"/>
</dbReference>
<evidence type="ECO:0000313" key="4">
    <source>
        <dbReference type="Proteomes" id="UP001431775"/>
    </source>
</evidence>
<accession>A0ABT6Q5M9</accession>